<accession>A0A1M5CLC4</accession>
<dbReference type="Gene3D" id="3.40.50.150">
    <property type="entry name" value="Vaccinia Virus protein VP39"/>
    <property type="match status" value="1"/>
</dbReference>
<dbReference type="InterPro" id="IPR003333">
    <property type="entry name" value="CMAS"/>
</dbReference>
<dbReference type="Proteomes" id="UP000184485">
    <property type="component" value="Unassembled WGS sequence"/>
</dbReference>
<evidence type="ECO:0000256" key="1">
    <source>
        <dbReference type="ARBA" id="ARBA00010815"/>
    </source>
</evidence>
<evidence type="ECO:0000256" key="5">
    <source>
        <dbReference type="ARBA" id="ARBA00023098"/>
    </source>
</evidence>
<keyword evidence="2" id="KW-0489">Methyltransferase</keyword>
<reference evidence="7 8" key="1">
    <citation type="submission" date="2016-11" db="EMBL/GenBank/DDBJ databases">
        <authorList>
            <person name="Jaros S."/>
            <person name="Januszkiewicz K."/>
            <person name="Wedrychowicz H."/>
        </authorList>
    </citation>
    <scope>NUCLEOTIDE SEQUENCE [LARGE SCALE GENOMIC DNA]</scope>
    <source>
        <strain evidence="7 8">DSM 19436</strain>
    </source>
</reference>
<organism evidence="7 8">
    <name type="scientific">Kaistia soli DSM 19436</name>
    <dbReference type="NCBI Taxonomy" id="1122133"/>
    <lineage>
        <taxon>Bacteria</taxon>
        <taxon>Pseudomonadati</taxon>
        <taxon>Pseudomonadota</taxon>
        <taxon>Alphaproteobacteria</taxon>
        <taxon>Hyphomicrobiales</taxon>
        <taxon>Kaistiaceae</taxon>
        <taxon>Kaistia</taxon>
    </lineage>
</organism>
<dbReference type="CDD" id="cd02440">
    <property type="entry name" value="AdoMet_MTases"/>
    <property type="match status" value="1"/>
</dbReference>
<sequence>MDGAGGGSEMTTTARFERLKALIAHIRETLGVSLAFRLWDGTTIPADASPDALTIAIADEGVIAALFRKPKIDTLLNLYVTRRLDLLNGTLFDLVAERPKIRSRDVRRALDKKLVLRSLGDFIFRSRGGPWPLEAIRGDKAQRDGSETANKENVHYHYDVSNAFYALFLDPEMVYTCAYFRDWGNDIATAQRDKLDMICRKLRLQPGETLLDIGSGWGALVCHAAQHYGVNAVGVTLADEQYVFAREKVTRLGLQDRIRFELRDYTQVQGQFDKIASIGMFEQVGIPNYPTYFQTVHRLLKPGGLYLHHAIARPAKRTEKAFRRTNPEYAAIRRYIFPGGELDHLGMSVANLERYGFEVHDVEGWREHYQHTLRHWHDRLLARYDEAVAEVGEVKTRLWLAYIAGCSVAFQRNSVTINQTLASRRQRGPSGLPPTRADLYIG</sequence>
<dbReference type="PIRSF" id="PIRSF003085">
    <property type="entry name" value="CMAS"/>
    <property type="match status" value="1"/>
</dbReference>
<dbReference type="Pfam" id="PF02353">
    <property type="entry name" value="CMAS"/>
    <property type="match status" value="1"/>
</dbReference>
<dbReference type="AlphaFoldDB" id="A0A1M5CLC4"/>
<evidence type="ECO:0000313" key="8">
    <source>
        <dbReference type="Proteomes" id="UP000184485"/>
    </source>
</evidence>
<evidence type="ECO:0000256" key="3">
    <source>
        <dbReference type="ARBA" id="ARBA00022679"/>
    </source>
</evidence>
<dbReference type="InterPro" id="IPR029063">
    <property type="entry name" value="SAM-dependent_MTases_sf"/>
</dbReference>
<evidence type="ECO:0000256" key="2">
    <source>
        <dbReference type="ARBA" id="ARBA00022603"/>
    </source>
</evidence>
<dbReference type="GO" id="GO:0032259">
    <property type="term" value="P:methylation"/>
    <property type="evidence" value="ECO:0007669"/>
    <property type="project" value="UniProtKB-KW"/>
</dbReference>
<keyword evidence="4" id="KW-0949">S-adenosyl-L-methionine</keyword>
<proteinExistence type="inferred from homology"/>
<keyword evidence="5" id="KW-0443">Lipid metabolism</keyword>
<evidence type="ECO:0000313" key="7">
    <source>
        <dbReference type="EMBL" id="SHF55476.1"/>
    </source>
</evidence>
<dbReference type="GO" id="GO:0008610">
    <property type="term" value="P:lipid biosynthetic process"/>
    <property type="evidence" value="ECO:0007669"/>
    <property type="project" value="InterPro"/>
</dbReference>
<dbReference type="GO" id="GO:0008168">
    <property type="term" value="F:methyltransferase activity"/>
    <property type="evidence" value="ECO:0007669"/>
    <property type="project" value="UniProtKB-KW"/>
</dbReference>
<evidence type="ECO:0000256" key="6">
    <source>
        <dbReference type="PIRSR" id="PIRSR003085-1"/>
    </source>
</evidence>
<protein>
    <submittedName>
        <fullName evidence="7">Cyclopropane-fatty-acyl-phospholipid synthase</fullName>
    </submittedName>
</protein>
<keyword evidence="3" id="KW-0808">Transferase</keyword>
<gene>
    <name evidence="7" type="ORF">SAMN02745157_2391</name>
</gene>
<feature type="active site" evidence="6">
    <location>
        <position position="406"/>
    </location>
</feature>
<dbReference type="EMBL" id="FQUP01000002">
    <property type="protein sequence ID" value="SHF55476.1"/>
    <property type="molecule type" value="Genomic_DNA"/>
</dbReference>
<dbReference type="STRING" id="1122133.SAMN02745157_2391"/>
<comment type="similarity">
    <text evidence="1">Belongs to the CFA/CMAS family.</text>
</comment>
<dbReference type="SUPFAM" id="SSF53335">
    <property type="entry name" value="S-adenosyl-L-methionine-dependent methyltransferases"/>
    <property type="match status" value="1"/>
</dbReference>
<keyword evidence="8" id="KW-1185">Reference proteome</keyword>
<dbReference type="PANTHER" id="PTHR43667">
    <property type="entry name" value="CYCLOPROPANE-FATTY-ACYL-PHOSPHOLIPID SYNTHASE"/>
    <property type="match status" value="1"/>
</dbReference>
<dbReference type="PANTHER" id="PTHR43667:SF1">
    <property type="entry name" value="CYCLOPROPANE-FATTY-ACYL-PHOSPHOLIPID SYNTHASE"/>
    <property type="match status" value="1"/>
</dbReference>
<dbReference type="InterPro" id="IPR050723">
    <property type="entry name" value="CFA/CMAS"/>
</dbReference>
<name>A0A1M5CLC4_9HYPH</name>
<evidence type="ECO:0000256" key="4">
    <source>
        <dbReference type="ARBA" id="ARBA00022691"/>
    </source>
</evidence>